<reference evidence="2 3" key="1">
    <citation type="submission" date="2019-07" db="EMBL/GenBank/DDBJ databases">
        <title>Rhodotorula toruloides NBRC10032 genome sequencing.</title>
        <authorList>
            <person name="Shida Y."/>
            <person name="Takaku H."/>
            <person name="Ogasawara W."/>
            <person name="Mori K."/>
        </authorList>
    </citation>
    <scope>NUCLEOTIDE SEQUENCE [LARGE SCALE GENOMIC DNA]</scope>
    <source>
        <strain evidence="2 3">NBRC10032</strain>
    </source>
</reference>
<feature type="compositionally biased region" description="Basic and acidic residues" evidence="1">
    <location>
        <begin position="374"/>
        <end position="383"/>
    </location>
</feature>
<accession>A0A511K8R6</accession>
<evidence type="ECO:0000313" key="3">
    <source>
        <dbReference type="Proteomes" id="UP000321518"/>
    </source>
</evidence>
<feature type="compositionally biased region" description="Basic and acidic residues" evidence="1">
    <location>
        <begin position="281"/>
        <end position="296"/>
    </location>
</feature>
<proteinExistence type="predicted"/>
<feature type="region of interest" description="Disordered" evidence="1">
    <location>
        <begin position="374"/>
        <end position="400"/>
    </location>
</feature>
<dbReference type="Proteomes" id="UP000321518">
    <property type="component" value="Unassembled WGS sequence"/>
</dbReference>
<dbReference type="OrthoDB" id="2526907at2759"/>
<name>A0A511K8R6_RHOTO</name>
<dbReference type="AlphaFoldDB" id="A0A511K8R6"/>
<feature type="region of interest" description="Disordered" evidence="1">
    <location>
        <begin position="276"/>
        <end position="300"/>
    </location>
</feature>
<feature type="compositionally biased region" description="Acidic residues" evidence="1">
    <location>
        <begin position="391"/>
        <end position="400"/>
    </location>
</feature>
<protein>
    <submittedName>
        <fullName evidence="2">Proteophosphoglycan ppg4</fullName>
    </submittedName>
</protein>
<organism evidence="2 3">
    <name type="scientific">Rhodotorula toruloides</name>
    <name type="common">Yeast</name>
    <name type="synonym">Rhodosporidium toruloides</name>
    <dbReference type="NCBI Taxonomy" id="5286"/>
    <lineage>
        <taxon>Eukaryota</taxon>
        <taxon>Fungi</taxon>
        <taxon>Dikarya</taxon>
        <taxon>Basidiomycota</taxon>
        <taxon>Pucciniomycotina</taxon>
        <taxon>Microbotryomycetes</taxon>
        <taxon>Sporidiobolales</taxon>
        <taxon>Sporidiobolaceae</taxon>
        <taxon>Rhodotorula</taxon>
    </lineage>
</organism>
<dbReference type="EMBL" id="BJWK01000002">
    <property type="protein sequence ID" value="GEM06743.1"/>
    <property type="molecule type" value="Genomic_DNA"/>
</dbReference>
<sequence>MPLRTYKKQRTDSNVSSTPATSPAVSSKSSSSPHRSVSNLPKEVLARVPCAVSDTTADGGNDARSDLLSLASTCSARRAAAIPFFDFSVRLDGWQAVVKLGKVFGQKTQSSDPLPSLGKGVHTLKIEFESLYSSNPPTFSTLSSSITRLFPMLAGLSILSISLPTHESLAKLFTENGMPWPFALQILALDVVRGDCNSHSPFAANPSLPCKLRKVALHSSTLTDGMIAHLFAGQTSLKELDLTLPGAEVWMAFEKVVTNVDVLRVRDSWASTAGQRVTKKGNLEARDHEESHEKARSPTSPLLPLLKAAKALETVLLTLASLPSLPPTAESSEELLPYLAVVENLELEGFSLISPLFVALETALNKQKLPSLERNCDKGHRQGQEGTGSESGEDVPEGVQ</sequence>
<feature type="compositionally biased region" description="Low complexity" evidence="1">
    <location>
        <begin position="15"/>
        <end position="38"/>
    </location>
</feature>
<gene>
    <name evidence="2" type="ORF">Rt10032_c02g0760</name>
</gene>
<evidence type="ECO:0000256" key="1">
    <source>
        <dbReference type="SAM" id="MobiDB-lite"/>
    </source>
</evidence>
<feature type="region of interest" description="Disordered" evidence="1">
    <location>
        <begin position="1"/>
        <end position="39"/>
    </location>
</feature>
<evidence type="ECO:0000313" key="2">
    <source>
        <dbReference type="EMBL" id="GEM06743.1"/>
    </source>
</evidence>
<comment type="caution">
    <text evidence="2">The sequence shown here is derived from an EMBL/GenBank/DDBJ whole genome shotgun (WGS) entry which is preliminary data.</text>
</comment>